<dbReference type="AlphaFoldDB" id="A0A5E4PGM7"/>
<keyword evidence="5" id="KW-1185">Reference proteome</keyword>
<dbReference type="EMBL" id="LR699119">
    <property type="protein sequence ID" value="VVC75678.1"/>
    <property type="molecule type" value="Genomic_DNA"/>
</dbReference>
<dbReference type="InterPro" id="IPR031107">
    <property type="entry name" value="Small_HSP"/>
</dbReference>
<evidence type="ECO:0000259" key="3">
    <source>
        <dbReference type="PROSITE" id="PS01031"/>
    </source>
</evidence>
<dbReference type="Gene3D" id="2.60.40.790">
    <property type="match status" value="1"/>
</dbReference>
<protein>
    <submittedName>
        <fullName evidence="4">Spore protein SP21</fullName>
    </submittedName>
</protein>
<reference evidence="4 5" key="1">
    <citation type="submission" date="2019-08" db="EMBL/GenBank/DDBJ databases">
        <authorList>
            <person name="Guy L."/>
        </authorList>
    </citation>
    <scope>NUCLEOTIDE SEQUENCE [LARGE SCALE GENOMIC DNA]</scope>
    <source>
        <strain evidence="4 5">SGT-108</strain>
    </source>
</reference>
<evidence type="ECO:0000313" key="5">
    <source>
        <dbReference type="Proteomes" id="UP000324194"/>
    </source>
</evidence>
<name>A0A5E4PGM7_9COXI</name>
<gene>
    <name evidence="4" type="primary">hspA_1</name>
    <name evidence="4" type="ORF">AQUSIP_09680</name>
</gene>
<dbReference type="PROSITE" id="PS01031">
    <property type="entry name" value="SHSP"/>
    <property type="match status" value="1"/>
</dbReference>
<dbReference type="InterPro" id="IPR008978">
    <property type="entry name" value="HSP20-like_chaperone"/>
</dbReference>
<dbReference type="SUPFAM" id="SSF49764">
    <property type="entry name" value="HSP20-like chaperones"/>
    <property type="match status" value="1"/>
</dbReference>
<evidence type="ECO:0000256" key="1">
    <source>
        <dbReference type="PROSITE-ProRule" id="PRU00285"/>
    </source>
</evidence>
<organism evidence="4 5">
    <name type="scientific">Aquicella siphonis</name>
    <dbReference type="NCBI Taxonomy" id="254247"/>
    <lineage>
        <taxon>Bacteria</taxon>
        <taxon>Pseudomonadati</taxon>
        <taxon>Pseudomonadota</taxon>
        <taxon>Gammaproteobacteria</taxon>
        <taxon>Legionellales</taxon>
        <taxon>Coxiellaceae</taxon>
        <taxon>Aquicella</taxon>
    </lineage>
</organism>
<dbReference type="Proteomes" id="UP000324194">
    <property type="component" value="Chromosome 1"/>
</dbReference>
<dbReference type="CDD" id="cd06464">
    <property type="entry name" value="ACD_sHsps-like"/>
    <property type="match status" value="1"/>
</dbReference>
<feature type="domain" description="SHSP" evidence="3">
    <location>
        <begin position="39"/>
        <end position="149"/>
    </location>
</feature>
<accession>A0A5E4PGM7</accession>
<dbReference type="InterPro" id="IPR002068">
    <property type="entry name" value="A-crystallin/Hsp20_dom"/>
</dbReference>
<dbReference type="KEGG" id="asip:AQUSIP_09680"/>
<sequence>MSQIIKRPPLVSSLAELQQTINRLFDPTLIEQEDGFSNLLNSDWIPTIDVKDAGSHFLITADIPGVDPKKIDVSMDNNILTIKGQKETKTKEERKNYVRYERSKGTFCRSISLPDVVDAGKISAKTKNGVLEIIAPKNKQGTKRSIKVK</sequence>
<dbReference type="Pfam" id="PF00011">
    <property type="entry name" value="HSP20"/>
    <property type="match status" value="1"/>
</dbReference>
<evidence type="ECO:0000313" key="4">
    <source>
        <dbReference type="EMBL" id="VVC75678.1"/>
    </source>
</evidence>
<dbReference type="OrthoDB" id="9792695at2"/>
<dbReference type="RefSeq" id="WP_148338963.1">
    <property type="nucleotide sequence ID" value="NZ_LR699119.1"/>
</dbReference>
<evidence type="ECO:0000256" key="2">
    <source>
        <dbReference type="RuleBase" id="RU003616"/>
    </source>
</evidence>
<comment type="similarity">
    <text evidence="1 2">Belongs to the small heat shock protein (HSP20) family.</text>
</comment>
<dbReference type="PANTHER" id="PTHR11527">
    <property type="entry name" value="HEAT-SHOCK PROTEIN 20 FAMILY MEMBER"/>
    <property type="match status" value="1"/>
</dbReference>
<proteinExistence type="inferred from homology"/>